<keyword evidence="10" id="KW-0963">Cytoplasm</keyword>
<feature type="binding site" evidence="10">
    <location>
        <position position="126"/>
    </location>
    <ligand>
        <name>ATP</name>
        <dbReference type="ChEBI" id="CHEBI:30616"/>
    </ligand>
</feature>
<evidence type="ECO:0000313" key="13">
    <source>
        <dbReference type="EMBL" id="RNL39739.1"/>
    </source>
</evidence>
<dbReference type="InterPro" id="IPR023382">
    <property type="entry name" value="MnmA-like_central_sf"/>
</dbReference>
<dbReference type="AlphaFoldDB" id="A0A3N0AYW7"/>
<proteinExistence type="inferred from homology"/>
<comment type="similarity">
    <text evidence="10">Belongs to the MnmA/TRMU family.</text>
</comment>
<feature type="site" description="Interaction with tRNA" evidence="10">
    <location>
        <position position="341"/>
    </location>
</feature>
<comment type="subcellular location">
    <subcellularLocation>
        <location evidence="10">Cytoplasm</location>
    </subcellularLocation>
</comment>
<dbReference type="Gene3D" id="2.30.30.280">
    <property type="entry name" value="Adenine nucleotide alpha hydrolases-like domains"/>
    <property type="match status" value="1"/>
</dbReference>
<dbReference type="FunFam" id="2.30.30.280:FF:000001">
    <property type="entry name" value="tRNA-specific 2-thiouridylase MnmA"/>
    <property type="match status" value="1"/>
</dbReference>
<keyword evidence="6 10" id="KW-0694">RNA-binding</keyword>
<dbReference type="EC" id="2.8.1.13" evidence="10"/>
<comment type="caution">
    <text evidence="13">The sequence shown here is derived from an EMBL/GenBank/DDBJ whole genome shotgun (WGS) entry which is preliminary data.</text>
</comment>
<evidence type="ECO:0000256" key="10">
    <source>
        <dbReference type="HAMAP-Rule" id="MF_00144"/>
    </source>
</evidence>
<dbReference type="GO" id="GO:0000049">
    <property type="term" value="F:tRNA binding"/>
    <property type="evidence" value="ECO:0007669"/>
    <property type="project" value="UniProtKB-KW"/>
</dbReference>
<evidence type="ECO:0000256" key="1">
    <source>
        <dbReference type="ARBA" id="ARBA00022555"/>
    </source>
</evidence>
<feature type="binding site" evidence="10">
    <location>
        <begin position="13"/>
        <end position="20"/>
    </location>
    <ligand>
        <name>ATP</name>
        <dbReference type="ChEBI" id="CHEBI:30616"/>
    </ligand>
</feature>
<keyword evidence="5 10" id="KW-0067">ATP-binding</keyword>
<dbReference type="CDD" id="cd01998">
    <property type="entry name" value="MnmA_TRMU-like"/>
    <property type="match status" value="1"/>
</dbReference>
<gene>
    <name evidence="10" type="primary">mnmA</name>
    <name evidence="13" type="ORF">DMP10_01260</name>
</gene>
<dbReference type="GO" id="GO:0005737">
    <property type="term" value="C:cytoplasm"/>
    <property type="evidence" value="ECO:0007669"/>
    <property type="project" value="UniProtKB-SubCell"/>
</dbReference>
<dbReference type="NCBIfam" id="TIGR00420">
    <property type="entry name" value="trmU"/>
    <property type="match status" value="1"/>
</dbReference>
<evidence type="ECO:0000256" key="8">
    <source>
        <dbReference type="ARBA" id="ARBA00051542"/>
    </source>
</evidence>
<keyword evidence="14" id="KW-1185">Reference proteome</keyword>
<dbReference type="FunFam" id="3.40.50.620:FF:000115">
    <property type="entry name" value="tRNA-specific 2-thiouridylase MnmA"/>
    <property type="match status" value="1"/>
</dbReference>
<protein>
    <recommendedName>
        <fullName evidence="10">tRNA-specific 2-thiouridylase MnmA</fullName>
        <ecNumber evidence="10">2.8.1.13</ecNumber>
    </recommendedName>
</protein>
<dbReference type="Pfam" id="PF20258">
    <property type="entry name" value="tRNA_Me_trans_C"/>
    <property type="match status" value="1"/>
</dbReference>
<evidence type="ECO:0000256" key="4">
    <source>
        <dbReference type="ARBA" id="ARBA00022741"/>
    </source>
</evidence>
<dbReference type="NCBIfam" id="NF001138">
    <property type="entry name" value="PRK00143.1"/>
    <property type="match status" value="1"/>
</dbReference>
<feature type="active site" description="Nucleophile" evidence="10">
    <location>
        <position position="102"/>
    </location>
</feature>
<keyword evidence="3 10" id="KW-0819">tRNA processing</keyword>
<dbReference type="SUPFAM" id="SSF52402">
    <property type="entry name" value="Adenine nucleotide alpha hydrolases-like"/>
    <property type="match status" value="1"/>
</dbReference>
<evidence type="ECO:0000256" key="5">
    <source>
        <dbReference type="ARBA" id="ARBA00022840"/>
    </source>
</evidence>
<dbReference type="InterPro" id="IPR004506">
    <property type="entry name" value="MnmA-like"/>
</dbReference>
<organism evidence="13 14">
    <name type="scientific">Adlercreutzia equolifaciens subsp. celatus DSM 18785</name>
    <dbReference type="NCBI Taxonomy" id="1121021"/>
    <lineage>
        <taxon>Bacteria</taxon>
        <taxon>Bacillati</taxon>
        <taxon>Actinomycetota</taxon>
        <taxon>Coriobacteriia</taxon>
        <taxon>Eggerthellales</taxon>
        <taxon>Eggerthellaceae</taxon>
        <taxon>Adlercreutzia</taxon>
    </lineage>
</organism>
<name>A0A3N0AYW7_9ACTN</name>
<feature type="active site" description="Cysteine persulfide intermediate" evidence="10">
    <location>
        <position position="200"/>
    </location>
</feature>
<keyword evidence="4 10" id="KW-0547">Nucleotide-binding</keyword>
<dbReference type="PANTHER" id="PTHR11933:SF5">
    <property type="entry name" value="MITOCHONDRIAL TRNA-SPECIFIC 2-THIOURIDYLASE 1"/>
    <property type="match status" value="1"/>
</dbReference>
<accession>A0A3N0AYW7</accession>
<evidence type="ECO:0000259" key="12">
    <source>
        <dbReference type="Pfam" id="PF20259"/>
    </source>
</evidence>
<comment type="function">
    <text evidence="9 10">Catalyzes the 2-thiolation of uridine at the wobble position (U34) of tRNA, leading to the formation of s(2)U34.</text>
</comment>
<evidence type="ECO:0000256" key="2">
    <source>
        <dbReference type="ARBA" id="ARBA00022679"/>
    </source>
</evidence>
<dbReference type="InterPro" id="IPR014729">
    <property type="entry name" value="Rossmann-like_a/b/a_fold"/>
</dbReference>
<dbReference type="EMBL" id="QICA01000002">
    <property type="protein sequence ID" value="RNL39739.1"/>
    <property type="molecule type" value="Genomic_DNA"/>
</dbReference>
<dbReference type="GO" id="GO:0103016">
    <property type="term" value="F:tRNA-uridine 2-sulfurtransferase activity"/>
    <property type="evidence" value="ECO:0007669"/>
    <property type="project" value="UniProtKB-EC"/>
</dbReference>
<feature type="region of interest" description="Interaction with tRNA" evidence="10">
    <location>
        <begin position="150"/>
        <end position="152"/>
    </location>
</feature>
<dbReference type="GO" id="GO:0005524">
    <property type="term" value="F:ATP binding"/>
    <property type="evidence" value="ECO:0007669"/>
    <property type="project" value="UniProtKB-KW"/>
</dbReference>
<evidence type="ECO:0000256" key="7">
    <source>
        <dbReference type="ARBA" id="ARBA00023157"/>
    </source>
</evidence>
<feature type="domain" description="tRNA-specific 2-thiouridylase MnmA-like central" evidence="12">
    <location>
        <begin position="221"/>
        <end position="274"/>
    </location>
</feature>
<keyword evidence="2 10" id="KW-0808">Transferase</keyword>
<evidence type="ECO:0000259" key="11">
    <source>
        <dbReference type="Pfam" id="PF20258"/>
    </source>
</evidence>
<dbReference type="PANTHER" id="PTHR11933">
    <property type="entry name" value="TRNA 5-METHYLAMINOMETHYL-2-THIOURIDYLATE -METHYLTRANSFERASE"/>
    <property type="match status" value="1"/>
</dbReference>
<keyword evidence="7" id="KW-1015">Disulfide bond</keyword>
<dbReference type="InterPro" id="IPR046884">
    <property type="entry name" value="MnmA-like_central"/>
</dbReference>
<dbReference type="Gene3D" id="2.40.30.10">
    <property type="entry name" value="Translation factors"/>
    <property type="match status" value="1"/>
</dbReference>
<comment type="catalytic activity">
    <reaction evidence="8 10">
        <text>S-sulfanyl-L-cysteinyl-[protein] + uridine(34) in tRNA + AH2 + ATP = 2-thiouridine(34) in tRNA + L-cysteinyl-[protein] + A + AMP + diphosphate + H(+)</text>
        <dbReference type="Rhea" id="RHEA:47032"/>
        <dbReference type="Rhea" id="RHEA-COMP:10131"/>
        <dbReference type="Rhea" id="RHEA-COMP:11726"/>
        <dbReference type="Rhea" id="RHEA-COMP:11727"/>
        <dbReference type="Rhea" id="RHEA-COMP:11728"/>
        <dbReference type="ChEBI" id="CHEBI:13193"/>
        <dbReference type="ChEBI" id="CHEBI:15378"/>
        <dbReference type="ChEBI" id="CHEBI:17499"/>
        <dbReference type="ChEBI" id="CHEBI:29950"/>
        <dbReference type="ChEBI" id="CHEBI:30616"/>
        <dbReference type="ChEBI" id="CHEBI:33019"/>
        <dbReference type="ChEBI" id="CHEBI:61963"/>
        <dbReference type="ChEBI" id="CHEBI:65315"/>
        <dbReference type="ChEBI" id="CHEBI:87170"/>
        <dbReference type="ChEBI" id="CHEBI:456215"/>
        <dbReference type="EC" id="2.8.1.13"/>
    </reaction>
</comment>
<dbReference type="Pfam" id="PF03054">
    <property type="entry name" value="tRNA_Me_trans"/>
    <property type="match status" value="1"/>
</dbReference>
<feature type="binding site" evidence="10">
    <location>
        <position position="39"/>
    </location>
    <ligand>
        <name>ATP</name>
        <dbReference type="ChEBI" id="CHEBI:30616"/>
    </ligand>
</feature>
<dbReference type="InterPro" id="IPR046885">
    <property type="entry name" value="MnmA-like_C"/>
</dbReference>
<sequence length="361" mass="39395">MAVALGTSGVMAAMSGGVDSSVCALLLQEAGYAVRGATMVLRDDQESTCGSSRDVEDAREVCQRLGIPHDAFDLRDRFDAAVVRPFCDAYLEGRTPNPCIACNRFLKFESLQQRRRELGLDYVATGHYARRRWDAATGRWQLLRACDPVKDQSYVLYHLTQDTLAHMLFPLGELTKGEVRELARARGFVTAAKPESQDICFVPDGDYARFIEGRCGADTAFNPGEIVDREGRVLGEHAGLIRYTIGQRKGIGVAAREPLYVLGKDAFANRLIVGFKDELLSVGVVASDVNFISGDVWQGPREVLVKTHYRQRPVPAVAEQTGVDELTVAFDEPQRAAAPGQAAVLYEGDIVLGGGTIARAL</sequence>
<evidence type="ECO:0000256" key="6">
    <source>
        <dbReference type="ARBA" id="ARBA00022884"/>
    </source>
</evidence>
<keyword evidence="1 10" id="KW-0820">tRNA-binding</keyword>
<dbReference type="Proteomes" id="UP000278327">
    <property type="component" value="Unassembled WGS sequence"/>
</dbReference>
<dbReference type="Gene3D" id="3.40.50.620">
    <property type="entry name" value="HUPs"/>
    <property type="match status" value="1"/>
</dbReference>
<evidence type="ECO:0000256" key="9">
    <source>
        <dbReference type="ARBA" id="ARBA00056575"/>
    </source>
</evidence>
<dbReference type="Pfam" id="PF20259">
    <property type="entry name" value="tRNA_Me_trans_M"/>
    <property type="match status" value="1"/>
</dbReference>
<dbReference type="HAMAP" id="MF_00144">
    <property type="entry name" value="tRNA_thiouridyl_MnmA"/>
    <property type="match status" value="1"/>
</dbReference>
<evidence type="ECO:0000256" key="3">
    <source>
        <dbReference type="ARBA" id="ARBA00022694"/>
    </source>
</evidence>
<evidence type="ECO:0000313" key="14">
    <source>
        <dbReference type="Proteomes" id="UP000278327"/>
    </source>
</evidence>
<feature type="domain" description="tRNA-specific 2-thiouridylase MnmA-like C-terminal" evidence="11">
    <location>
        <begin position="284"/>
        <end position="357"/>
    </location>
</feature>
<feature type="site" description="Interaction with tRNA" evidence="10">
    <location>
        <position position="127"/>
    </location>
</feature>
<reference evidence="13 14" key="1">
    <citation type="journal article" date="2019" name="Microbiol. Resour. Announc.">
        <title>Draft Genome Sequences of Type Strains of Gordonibacter faecihominis, Paraeggerthella hongkongensis, Parvibacter caecicola,Slackia equolifaciens, Slackia faecicanis, and Slackia isoflavoniconvertens.</title>
        <authorList>
            <person name="Danylec N."/>
            <person name="Stoll D.A."/>
            <person name="Dotsch A."/>
            <person name="Huch M."/>
        </authorList>
    </citation>
    <scope>NUCLEOTIDE SEQUENCE [LARGE SCALE GENOMIC DNA]</scope>
    <source>
        <strain evidence="13 14">DSM 18785</strain>
    </source>
</reference>
<comment type="caution">
    <text evidence="10">Lacks conserved residue(s) required for the propagation of feature annotation.</text>
</comment>
<dbReference type="GO" id="GO:0002143">
    <property type="term" value="P:tRNA wobble position uridine thiolation"/>
    <property type="evidence" value="ECO:0007669"/>
    <property type="project" value="TreeGrafter"/>
</dbReference>